<evidence type="ECO:0000259" key="10">
    <source>
        <dbReference type="PROSITE" id="PS50066"/>
    </source>
</evidence>
<keyword evidence="9" id="KW-0175">Coiled coil</keyword>
<dbReference type="Pfam" id="PF13041">
    <property type="entry name" value="PPR_2"/>
    <property type="match status" value="3"/>
</dbReference>
<reference evidence="11 12" key="1">
    <citation type="submission" date="2019-09" db="EMBL/GenBank/DDBJ databases">
        <authorList>
            <person name="Ou C."/>
        </authorList>
    </citation>
    <scope>NUCLEOTIDE SEQUENCE [LARGE SCALE GENOMIC DNA]</scope>
    <source>
        <strain evidence="11">S2</strain>
        <tissue evidence="11">Leaf</tissue>
    </source>
</reference>
<evidence type="ECO:0000256" key="1">
    <source>
        <dbReference type="ARBA" id="ARBA00004123"/>
    </source>
</evidence>
<dbReference type="Gene3D" id="3.40.1810.10">
    <property type="entry name" value="Transcription factor, MADS-box"/>
    <property type="match status" value="1"/>
</dbReference>
<dbReference type="Pfam" id="PF14432">
    <property type="entry name" value="DYW_deaminase"/>
    <property type="match status" value="1"/>
</dbReference>
<dbReference type="PANTHER" id="PTHR47926">
    <property type="entry name" value="PENTATRICOPEPTIDE REPEAT-CONTAINING PROTEIN"/>
    <property type="match status" value="1"/>
</dbReference>
<keyword evidence="4" id="KW-0805">Transcription regulation</keyword>
<dbReference type="PROSITE" id="PS50066">
    <property type="entry name" value="MADS_BOX_2"/>
    <property type="match status" value="1"/>
</dbReference>
<feature type="coiled-coil region" evidence="9">
    <location>
        <begin position="829"/>
        <end position="856"/>
    </location>
</feature>
<dbReference type="GO" id="GO:0046983">
    <property type="term" value="F:protein dimerization activity"/>
    <property type="evidence" value="ECO:0007669"/>
    <property type="project" value="InterPro"/>
</dbReference>
<dbReference type="InterPro" id="IPR002885">
    <property type="entry name" value="PPR_rpt"/>
</dbReference>
<organism evidence="11 12">
    <name type="scientific">Pyrus ussuriensis x Pyrus communis</name>
    <dbReference type="NCBI Taxonomy" id="2448454"/>
    <lineage>
        <taxon>Eukaryota</taxon>
        <taxon>Viridiplantae</taxon>
        <taxon>Streptophyta</taxon>
        <taxon>Embryophyta</taxon>
        <taxon>Tracheophyta</taxon>
        <taxon>Spermatophyta</taxon>
        <taxon>Magnoliopsida</taxon>
        <taxon>eudicotyledons</taxon>
        <taxon>Gunneridae</taxon>
        <taxon>Pentapetalae</taxon>
        <taxon>rosids</taxon>
        <taxon>fabids</taxon>
        <taxon>Rosales</taxon>
        <taxon>Rosaceae</taxon>
        <taxon>Amygdaloideae</taxon>
        <taxon>Maleae</taxon>
        <taxon>Pyrus</taxon>
    </lineage>
</organism>
<evidence type="ECO:0000313" key="12">
    <source>
        <dbReference type="Proteomes" id="UP000327157"/>
    </source>
</evidence>
<dbReference type="FunFam" id="1.25.40.10:FF:000776">
    <property type="entry name" value="Pentatricopeptide repeat-containing protein At3g13880"/>
    <property type="match status" value="1"/>
</dbReference>
<evidence type="ECO:0000256" key="8">
    <source>
        <dbReference type="PROSITE-ProRule" id="PRU00708"/>
    </source>
</evidence>
<dbReference type="InterPro" id="IPR036879">
    <property type="entry name" value="TF_MADSbox_sf"/>
</dbReference>
<evidence type="ECO:0000256" key="7">
    <source>
        <dbReference type="ARBA" id="ARBA00023242"/>
    </source>
</evidence>
<reference evidence="11 12" key="2">
    <citation type="submission" date="2019-11" db="EMBL/GenBank/DDBJ databases">
        <title>A de novo genome assembly of a pear dwarfing rootstock.</title>
        <authorList>
            <person name="Wang F."/>
            <person name="Wang J."/>
            <person name="Li S."/>
            <person name="Zhang Y."/>
            <person name="Fang M."/>
            <person name="Ma L."/>
            <person name="Zhao Y."/>
            <person name="Jiang S."/>
        </authorList>
    </citation>
    <scope>NUCLEOTIDE SEQUENCE [LARGE SCALE GENOMIC DNA]</scope>
    <source>
        <strain evidence="11">S2</strain>
        <tissue evidence="11">Leaf</tissue>
    </source>
</reference>
<dbReference type="GO" id="GO:0008270">
    <property type="term" value="F:zinc ion binding"/>
    <property type="evidence" value="ECO:0007669"/>
    <property type="project" value="InterPro"/>
</dbReference>
<gene>
    <name evidence="11" type="ORF">D8674_036795</name>
</gene>
<keyword evidence="5" id="KW-0238">DNA-binding</keyword>
<feature type="domain" description="MADS-box" evidence="10">
    <location>
        <begin position="760"/>
        <end position="794"/>
    </location>
</feature>
<dbReference type="NCBIfam" id="TIGR00756">
    <property type="entry name" value="PPR"/>
    <property type="match status" value="3"/>
</dbReference>
<dbReference type="InterPro" id="IPR002100">
    <property type="entry name" value="TF_MADSbox"/>
</dbReference>
<evidence type="ECO:0000256" key="2">
    <source>
        <dbReference type="ARBA" id="ARBA00006643"/>
    </source>
</evidence>
<keyword evidence="7" id="KW-0539">Nucleus</keyword>
<accession>A0A5N5EUY2</accession>
<dbReference type="InterPro" id="IPR011990">
    <property type="entry name" value="TPR-like_helical_dom_sf"/>
</dbReference>
<feature type="repeat" description="PPR" evidence="8">
    <location>
        <begin position="184"/>
        <end position="218"/>
    </location>
</feature>
<dbReference type="PROSITE" id="PS51375">
    <property type="entry name" value="PPR"/>
    <property type="match status" value="5"/>
</dbReference>
<dbReference type="InterPro" id="IPR046960">
    <property type="entry name" value="PPR_At4g14850-like_plant"/>
</dbReference>
<dbReference type="InterPro" id="IPR046848">
    <property type="entry name" value="E_motif"/>
</dbReference>
<dbReference type="InterPro" id="IPR032867">
    <property type="entry name" value="DYW_dom"/>
</dbReference>
<evidence type="ECO:0000256" key="3">
    <source>
        <dbReference type="ARBA" id="ARBA00022737"/>
    </source>
</evidence>
<comment type="similarity">
    <text evidence="2">Belongs to the PPR family. PCMP-H subfamily.</text>
</comment>
<comment type="subcellular location">
    <subcellularLocation>
        <location evidence="1">Nucleus</location>
    </subcellularLocation>
</comment>
<dbReference type="EMBL" id="SMOL01000782">
    <property type="protein sequence ID" value="KAB2594615.1"/>
    <property type="molecule type" value="Genomic_DNA"/>
</dbReference>
<evidence type="ECO:0000256" key="6">
    <source>
        <dbReference type="ARBA" id="ARBA00023163"/>
    </source>
</evidence>
<feature type="repeat" description="PPR" evidence="8">
    <location>
        <begin position="287"/>
        <end position="326"/>
    </location>
</feature>
<dbReference type="FunFam" id="1.25.40.10:FF:000285">
    <property type="entry name" value="Pentatricopeptide repeat-containing protein, chloroplastic"/>
    <property type="match status" value="1"/>
</dbReference>
<evidence type="ECO:0000256" key="9">
    <source>
        <dbReference type="SAM" id="Coils"/>
    </source>
</evidence>
<evidence type="ECO:0000313" key="11">
    <source>
        <dbReference type="EMBL" id="KAB2594615.1"/>
    </source>
</evidence>
<dbReference type="Pfam" id="PF20431">
    <property type="entry name" value="E_motif"/>
    <property type="match status" value="1"/>
</dbReference>
<dbReference type="Pfam" id="PF01535">
    <property type="entry name" value="PPR"/>
    <property type="match status" value="4"/>
</dbReference>
<feature type="repeat" description="PPR" evidence="8">
    <location>
        <begin position="393"/>
        <end position="427"/>
    </location>
</feature>
<dbReference type="Pfam" id="PF00319">
    <property type="entry name" value="SRF-TF"/>
    <property type="match status" value="1"/>
</dbReference>
<dbReference type="OrthoDB" id="1860728at2759"/>
<dbReference type="FunFam" id="1.25.40.10:FF:000227">
    <property type="entry name" value="Pentatricopeptide repeat-containing protein At3g13880"/>
    <property type="match status" value="1"/>
</dbReference>
<protein>
    <submittedName>
        <fullName evidence="11">Pentatricopeptide repeat-containing protein</fullName>
    </submittedName>
</protein>
<proteinExistence type="inferred from homology"/>
<dbReference type="GO" id="GO:0009451">
    <property type="term" value="P:RNA modification"/>
    <property type="evidence" value="ECO:0007669"/>
    <property type="project" value="InterPro"/>
</dbReference>
<dbReference type="Gene3D" id="1.25.40.10">
    <property type="entry name" value="Tetratricopeptide repeat domain"/>
    <property type="match status" value="5"/>
</dbReference>
<feature type="repeat" description="PPR" evidence="8">
    <location>
        <begin position="83"/>
        <end position="117"/>
    </location>
</feature>
<dbReference type="SUPFAM" id="SSF55455">
    <property type="entry name" value="SRF-like"/>
    <property type="match status" value="1"/>
</dbReference>
<dbReference type="GO" id="GO:0003677">
    <property type="term" value="F:DNA binding"/>
    <property type="evidence" value="ECO:0007669"/>
    <property type="project" value="UniProtKB-KW"/>
</dbReference>
<dbReference type="PANTHER" id="PTHR47926:SF381">
    <property type="entry name" value="DYW DOMAIN-CONTAINING PROTEIN"/>
    <property type="match status" value="1"/>
</dbReference>
<keyword evidence="12" id="KW-1185">Reference proteome</keyword>
<feature type="repeat" description="PPR" evidence="8">
    <location>
        <begin position="494"/>
        <end position="528"/>
    </location>
</feature>
<evidence type="ECO:0000256" key="4">
    <source>
        <dbReference type="ARBA" id="ARBA00023015"/>
    </source>
</evidence>
<evidence type="ECO:0000256" key="5">
    <source>
        <dbReference type="ARBA" id="ARBA00023125"/>
    </source>
</evidence>
<sequence>MLPQPAPTPQQCSHALDNVAYTKLVQHATKTGSSLHGKLAHAHIIKTSFKPCMFFLNNLLTMYSRLGEFDSARHLFDRMPKRNLISYNSLISGYNEVGLFDKAMGVFNEARMTGLKLDRFTYAGALSVCGQIGDFELGKLVHGLIVVNGSAPEVVLTNSLIDMYSKCGRVDHARNLFQSSDNLDHVSWNSLIACYARIGANEETLTTLVKMHQCGLSLNTYTLGSALKACGKILDNSGLFGKILHGYNVKLGLDLDVAVGTALLDMYAKTCGLGKAIQIFKFMPYRNVVLYNAMIAGFLQIETFSYGHANEVFNLLSEMQRLGIKPSTFTFSIILRACKSVEALECGKQVHTQVYKNDLQGDEFIGSGLIDFYCSLGLSNYALRCFNLTPRPDIVSWTSMVAGYIQNGEIESAFDLFYRLLESGMKPDEFIISSMLGACADLAAARSGEQIQGYAVKAGFGKFTVVQNSQICMYAKSGDIDSANFSFTEIENPDVVSWSVMICSKAQHGCANEALNLFELMKICGIAPNHITFLGVLTACSHGGLVEEGLRYFETMKKDYGMSTNVEHCACVVDLLGRAGRLADAEKFIFNSSFEDNPVMWRALLSACRVYKDTVAAKRVAEKLIDLEPQAAASYVLLYNIYNDAGIELPAKRIRELMKNRGVKKEPGLSWIEVGNKVHSFVSGDRSHQMVQLIYTRLEEMLHKIQKIDCILAVTFGIISLPPSAPIRVMKNLRVCCDCHTTMKLFSEHFHLLLDMLGREHELISHEPSRRATLKKRKASFFRKLNEITTLCGVIACGCVAFPQEAFYVLEKFKNLPEERQGKFMVDQESFLKNNISKLNRQLEKERLKNQELDEKLLLIECLELEGKNFLDPGRLESLIGLDHQLDKRIDFTTKRIEFFEGVGRNQVDAGVDSDEMVAILVSGGVVIQPIQNKL</sequence>
<dbReference type="GO" id="GO:0003723">
    <property type="term" value="F:RNA binding"/>
    <property type="evidence" value="ECO:0007669"/>
    <property type="project" value="InterPro"/>
</dbReference>
<keyword evidence="3" id="KW-0677">Repeat</keyword>
<name>A0A5N5EUY2_9ROSA</name>
<dbReference type="AlphaFoldDB" id="A0A5N5EUY2"/>
<dbReference type="GO" id="GO:0005634">
    <property type="term" value="C:nucleus"/>
    <property type="evidence" value="ECO:0007669"/>
    <property type="project" value="UniProtKB-SubCell"/>
</dbReference>
<dbReference type="Proteomes" id="UP000327157">
    <property type="component" value="Unassembled WGS sequence"/>
</dbReference>
<keyword evidence="6" id="KW-0804">Transcription</keyword>
<comment type="caution">
    <text evidence="11">The sequence shown here is derived from an EMBL/GenBank/DDBJ whole genome shotgun (WGS) entry which is preliminary data.</text>
</comment>